<feature type="compositionally biased region" description="Basic and acidic residues" evidence="1">
    <location>
        <begin position="1"/>
        <end position="11"/>
    </location>
</feature>
<gene>
    <name evidence="2" type="ORF">OEA41_007402</name>
</gene>
<evidence type="ECO:0000313" key="3">
    <source>
        <dbReference type="Proteomes" id="UP001276659"/>
    </source>
</evidence>
<comment type="caution">
    <text evidence="2">The sequence shown here is derived from an EMBL/GenBank/DDBJ whole genome shotgun (WGS) entry which is preliminary data.</text>
</comment>
<accession>A0AAD9ZFP7</accession>
<evidence type="ECO:0000256" key="1">
    <source>
        <dbReference type="SAM" id="MobiDB-lite"/>
    </source>
</evidence>
<sequence>MVEPIWERNPEDESYPSRQRHRLHSSEIQISGSIATWTSARCNRLLRPISSKIAALRKARQTRLGQDETPQETCRCNGYKAVDIYKGAGSDYGKIPSYSANIAETATAHSGDEWTSSPRPLKKIKRTYSSKNRSQVIGGANQNGHRVQTAYPPREREIGLPRDFAFSSCQSYIVPFASMEGNPHPLQNTERNTLPEVARRTASEEWRLLDGICKGLVALLKATSSEPPSRKSCRSLFSTCLRQLPTYIREEDMLSKTEDPTNDGDISSAVYNDLEEFGSLPGAGWNPLREVVRAHGISMVGEAIREGAIAPADARQISCLCLALSAYDEAQCILESMTMTDPPADKQPSKEATLSVGEAQAIYNSMEKFVSHTGRQGFVYRQTAAMLNSGILPLEWMSSKVMISHWNGMIRSITQGDEHARSATILIQLTLFKWYKKAGRTPFPDIHDIRMRLRKALHRPALRSVAASQATKAADTQSDLTHAGISLLDDANDGLYDTIFNVLTVFSAISLLRDSEPAQNSDDAQGPSVPILQGLGLEVRQALEMASYNTDSQHASTLSLERLRLPLLAAGMSKMMYKRPTEQLYPDGCLDLTFLARLPTSNESLGNAGSFLCAVARCCAKARSVDAFDFIQAMVNDLMALSTSKVHDKVTRGLCGRIALAAAFEFSQGTSQPDHLNWALDVELAINGEINGPSKPSIEKTPACGTTPSKNRYRWEEGICEWIAKTPALVLCKPSDPKADASQEERTAETPVASLEQPYPLLSELTPCAMNKRPTRAESRLPNAKVKAFDIHVNAGVGNCGDENALDELRLAKTHQHPRKLTSNPRPIRKIYLDDDLDELSTPDSSQEKPSVMSTLQELPNKRCGVKRKMHAGLRQRANASRPSAKYTVPPVIGHRLEIDALGMEDELGFP</sequence>
<keyword evidence="3" id="KW-1185">Reference proteome</keyword>
<dbReference type="Proteomes" id="UP001276659">
    <property type="component" value="Unassembled WGS sequence"/>
</dbReference>
<feature type="region of interest" description="Disordered" evidence="1">
    <location>
        <begin position="128"/>
        <end position="147"/>
    </location>
</feature>
<proteinExistence type="predicted"/>
<dbReference type="AlphaFoldDB" id="A0AAD9ZFP7"/>
<organism evidence="2 3">
    <name type="scientific">Lepraria neglecta</name>
    <dbReference type="NCBI Taxonomy" id="209136"/>
    <lineage>
        <taxon>Eukaryota</taxon>
        <taxon>Fungi</taxon>
        <taxon>Dikarya</taxon>
        <taxon>Ascomycota</taxon>
        <taxon>Pezizomycotina</taxon>
        <taxon>Lecanoromycetes</taxon>
        <taxon>OSLEUM clade</taxon>
        <taxon>Lecanoromycetidae</taxon>
        <taxon>Lecanorales</taxon>
        <taxon>Lecanorineae</taxon>
        <taxon>Stereocaulaceae</taxon>
        <taxon>Lepraria</taxon>
    </lineage>
</organism>
<dbReference type="EMBL" id="JASNWA010000004">
    <property type="protein sequence ID" value="KAK3176080.1"/>
    <property type="molecule type" value="Genomic_DNA"/>
</dbReference>
<protein>
    <submittedName>
        <fullName evidence="2">Uncharacterized protein</fullName>
    </submittedName>
</protein>
<feature type="region of interest" description="Disordered" evidence="1">
    <location>
        <begin position="1"/>
        <end position="23"/>
    </location>
</feature>
<name>A0AAD9ZFP7_9LECA</name>
<evidence type="ECO:0000313" key="2">
    <source>
        <dbReference type="EMBL" id="KAK3176080.1"/>
    </source>
</evidence>
<reference evidence="2" key="1">
    <citation type="submission" date="2022-11" db="EMBL/GenBank/DDBJ databases">
        <title>Chromosomal genome sequence assembly and mating type (MAT) locus characterization of the leprose asexual lichenized fungus Lepraria neglecta (Nyl.) Erichsen.</title>
        <authorList>
            <person name="Allen J.L."/>
            <person name="Pfeffer B."/>
        </authorList>
    </citation>
    <scope>NUCLEOTIDE SEQUENCE</scope>
    <source>
        <strain evidence="2">Allen 5258</strain>
    </source>
</reference>
<feature type="compositionally biased region" description="Polar residues" evidence="1">
    <location>
        <begin position="129"/>
        <end position="146"/>
    </location>
</feature>